<accession>A7I1L7</accession>
<dbReference type="STRING" id="360107.CHAB381_0844"/>
<dbReference type="OrthoDB" id="5372311at2"/>
<protein>
    <submittedName>
        <fullName evidence="3">Putative periplasmic protein</fullName>
    </submittedName>
</protein>
<evidence type="ECO:0000256" key="1">
    <source>
        <dbReference type="SAM" id="Phobius"/>
    </source>
</evidence>
<dbReference type="eggNOG" id="ENOG5030HQY">
    <property type="taxonomic scope" value="Bacteria"/>
</dbReference>
<keyword evidence="1" id="KW-0812">Transmembrane</keyword>
<dbReference type="HOGENOM" id="CLU_046111_0_0_7"/>
<proteinExistence type="predicted"/>
<keyword evidence="1" id="KW-1133">Transmembrane helix</keyword>
<feature type="transmembrane region" description="Helical" evidence="1">
    <location>
        <begin position="324"/>
        <end position="354"/>
    </location>
</feature>
<dbReference type="EMBL" id="CP000776">
    <property type="protein sequence ID" value="ABS51248.1"/>
    <property type="molecule type" value="Genomic_DNA"/>
</dbReference>
<sequence length="424" mass="47999">MLRFFTILFLIFSFLNAEEVNVNSIDDILKYAPKNEKPAGKISNNKRVPVRLSTGELEKKTNLSLDDLSALAPSDESELKAGEKLYEETRVKQLTIKITNIPKIVYENELFKVDFKADIGQDIFAEPNLEIITNDKIKWINKEKINWIKGNGIFETPLYFEALQGADLENITMRLTRNDEVFAEANASIKLPAIKPLNAKDNFSNIVADSFELKSYKTSKFDDNTNLMTLNLSVKNANLGSFHIDNKSIIKQGVDSAHGDFTNQNGFYFAVIDNKVKSLNFSYFNLKTKKFENFVLNINVEPEDLSTQTGLNPKESKFKVYKNIFIYALAAFLLVLFIASKNITPLIIAVIILISNFLLQKPYGNGTLSQNAVIRILPVGNSSVFYVSKGSENVEILNATDKYFKILLKNGRIGWVEKDKLKRD</sequence>
<feature type="chain" id="PRO_5002708383" evidence="2">
    <location>
        <begin position="18"/>
        <end position="424"/>
    </location>
</feature>
<name>A7I1L7_CAMHC</name>
<organism evidence="3 4">
    <name type="scientific">Campylobacter hominis (strain ATCC BAA-381 / DSM 21671 / CCUG 45161 / LMG 19568 / NCTC 13146 / CH001A)</name>
    <dbReference type="NCBI Taxonomy" id="360107"/>
    <lineage>
        <taxon>Bacteria</taxon>
        <taxon>Pseudomonadati</taxon>
        <taxon>Campylobacterota</taxon>
        <taxon>Epsilonproteobacteria</taxon>
        <taxon>Campylobacterales</taxon>
        <taxon>Campylobacteraceae</taxon>
        <taxon>Campylobacter</taxon>
    </lineage>
</organism>
<evidence type="ECO:0000313" key="3">
    <source>
        <dbReference type="EMBL" id="ABS51248.1"/>
    </source>
</evidence>
<keyword evidence="1" id="KW-0472">Membrane</keyword>
<feature type="signal peptide" evidence="2">
    <location>
        <begin position="1"/>
        <end position="17"/>
    </location>
</feature>
<keyword evidence="4" id="KW-1185">Reference proteome</keyword>
<dbReference type="RefSeq" id="WP_012108697.1">
    <property type="nucleotide sequence ID" value="NC_009714.1"/>
</dbReference>
<dbReference type="Proteomes" id="UP000002407">
    <property type="component" value="Chromosome"/>
</dbReference>
<dbReference type="KEGG" id="cha:CHAB381_0844"/>
<gene>
    <name evidence="3" type="ordered locus">CHAB381_0844</name>
</gene>
<dbReference type="AlphaFoldDB" id="A7I1L7"/>
<reference evidence="4" key="1">
    <citation type="submission" date="2007-07" db="EMBL/GenBank/DDBJ databases">
        <title>Complete genome sequence of Campylobacter hominis ATCC BAA-381, a commensal isolated from the human gastrointestinal tract.</title>
        <authorList>
            <person name="Fouts D.E."/>
            <person name="Mongodin E.F."/>
            <person name="Puiu D."/>
            <person name="Sebastian Y."/>
            <person name="Miller W.G."/>
            <person name="Mandrell R.E."/>
            <person name="Nelson K.E."/>
        </authorList>
    </citation>
    <scope>NUCLEOTIDE SEQUENCE [LARGE SCALE GENOMIC DNA]</scope>
    <source>
        <strain evidence="4">ATCC BAA-381 / LMG 19568 / NCTC 13146 / CH001A</strain>
    </source>
</reference>
<keyword evidence="2" id="KW-0732">Signal</keyword>
<evidence type="ECO:0000256" key="2">
    <source>
        <dbReference type="SAM" id="SignalP"/>
    </source>
</evidence>
<evidence type="ECO:0000313" key="4">
    <source>
        <dbReference type="Proteomes" id="UP000002407"/>
    </source>
</evidence>